<evidence type="ECO:0000259" key="16">
    <source>
        <dbReference type="PROSITE" id="PS52020"/>
    </source>
</evidence>
<dbReference type="OrthoDB" id="5863943at2759"/>
<dbReference type="InterPro" id="IPR049912">
    <property type="entry name" value="CRESS_DNA_REP"/>
</dbReference>
<dbReference type="RefSeq" id="XP_019622133.1">
    <property type="nucleotide sequence ID" value="XM_019766574.1"/>
</dbReference>
<evidence type="ECO:0000256" key="6">
    <source>
        <dbReference type="ARBA" id="ARBA00022722"/>
    </source>
</evidence>
<accession>A0A6P4YCJ1</accession>
<evidence type="ECO:0000256" key="4">
    <source>
        <dbReference type="ARBA" id="ARBA00022695"/>
    </source>
</evidence>
<dbReference type="GO" id="GO:0003723">
    <property type="term" value="F:RNA binding"/>
    <property type="evidence" value="ECO:0007669"/>
    <property type="project" value="InterPro"/>
</dbReference>
<dbReference type="GO" id="GO:0016787">
    <property type="term" value="F:hydrolase activity"/>
    <property type="evidence" value="ECO:0007669"/>
    <property type="project" value="UniProtKB-KW"/>
</dbReference>
<evidence type="ECO:0000256" key="14">
    <source>
        <dbReference type="ARBA" id="ARBA00030754"/>
    </source>
</evidence>
<evidence type="ECO:0000256" key="10">
    <source>
        <dbReference type="ARBA" id="ARBA00022801"/>
    </source>
</evidence>
<evidence type="ECO:0000256" key="15">
    <source>
        <dbReference type="ARBA" id="ARBA00032243"/>
    </source>
</evidence>
<sequence>MAAPNRREAPACRWSFTLNNYGDDDLARLRNIDPAAIKFMVVGAEVSPTTGTPHLQGYVNFARKIRTPQVKGHLGDRCHVEKAVGNDHDNERYCSKDGDVVVRMGHPVRQGQRNDLTAATHFLQENDGDLSALAQEMPETFVRHHRGLEAYVSYARLQPVRDFLTRCFVFVGPLGCGKSRLVQEYLPDDTTTYYKPEGAWFDGYMGQSDVVLNDFHGDIPRPTFLNMVDRYPLRVPIKGGFVNFAARRVWITTNIFPNHWYANDHDPAAIFRRITLFQLWDDAAQCFKELEYSNLPPGHVLYGWHYDY</sequence>
<organism evidence="17 18">
    <name type="scientific">Branchiostoma belcheri</name>
    <name type="common">Amphioxus</name>
    <dbReference type="NCBI Taxonomy" id="7741"/>
    <lineage>
        <taxon>Eukaryota</taxon>
        <taxon>Metazoa</taxon>
        <taxon>Chordata</taxon>
        <taxon>Cephalochordata</taxon>
        <taxon>Leptocardii</taxon>
        <taxon>Amphioxiformes</taxon>
        <taxon>Branchiostomatidae</taxon>
        <taxon>Branchiostoma</taxon>
    </lineage>
</organism>
<keyword evidence="8" id="KW-0547">Nucleotide-binding</keyword>
<evidence type="ECO:0000256" key="3">
    <source>
        <dbReference type="ARBA" id="ARBA00022679"/>
    </source>
</evidence>
<gene>
    <name evidence="18" type="primary">LOC109468324</name>
</gene>
<dbReference type="GeneID" id="109468324"/>
<reference evidence="18" key="1">
    <citation type="submission" date="2025-08" db="UniProtKB">
        <authorList>
            <consortium name="RefSeq"/>
        </authorList>
    </citation>
    <scope>IDENTIFICATION</scope>
    <source>
        <tissue evidence="18">Gonad</tissue>
    </source>
</reference>
<keyword evidence="17" id="KW-1185">Reference proteome</keyword>
<comment type="similarity">
    <text evidence="2">Belongs to the nanoviruses/circoviruses replication-associated protein family.</text>
</comment>
<keyword evidence="11" id="KW-0190">Covalent protein-DNA linkage</keyword>
<feature type="domain" description="CRESS-DNA virus Rep endonuclease" evidence="16">
    <location>
        <begin position="8"/>
        <end position="107"/>
    </location>
</feature>
<evidence type="ECO:0000256" key="11">
    <source>
        <dbReference type="ARBA" id="ARBA00023124"/>
    </source>
</evidence>
<evidence type="ECO:0000256" key="12">
    <source>
        <dbReference type="ARBA" id="ARBA00023125"/>
    </source>
</evidence>
<keyword evidence="6" id="KW-0540">Nuclease</keyword>
<dbReference type="InterPro" id="IPR027417">
    <property type="entry name" value="P-loop_NTPase"/>
</dbReference>
<proteinExistence type="inferred from homology"/>
<dbReference type="AlphaFoldDB" id="A0A6P4YCJ1"/>
<keyword evidence="12" id="KW-0238">DNA-binding</keyword>
<keyword evidence="3" id="KW-0808">Transferase</keyword>
<dbReference type="KEGG" id="bbel:109468324"/>
<keyword evidence="4" id="KW-0548">Nucleotidyltransferase</keyword>
<evidence type="ECO:0000256" key="13">
    <source>
        <dbReference type="ARBA" id="ARBA00023268"/>
    </source>
</evidence>
<keyword evidence="9" id="KW-0255">Endonuclease</keyword>
<dbReference type="GO" id="GO:0004519">
    <property type="term" value="F:endonuclease activity"/>
    <property type="evidence" value="ECO:0007669"/>
    <property type="project" value="UniProtKB-KW"/>
</dbReference>
<dbReference type="GO" id="GO:0003677">
    <property type="term" value="F:DNA binding"/>
    <property type="evidence" value="ECO:0007669"/>
    <property type="project" value="UniProtKB-KW"/>
</dbReference>
<evidence type="ECO:0000313" key="18">
    <source>
        <dbReference type="RefSeq" id="XP_019622133.1"/>
    </source>
</evidence>
<keyword evidence="7" id="KW-0479">Metal-binding</keyword>
<evidence type="ECO:0000256" key="8">
    <source>
        <dbReference type="ARBA" id="ARBA00022741"/>
    </source>
</evidence>
<keyword evidence="5" id="KW-0235">DNA replication</keyword>
<comment type="cofactor">
    <cofactor evidence="1">
        <name>Mn(2+)</name>
        <dbReference type="ChEBI" id="CHEBI:29035"/>
    </cofactor>
</comment>
<dbReference type="GO" id="GO:0016779">
    <property type="term" value="F:nucleotidyltransferase activity"/>
    <property type="evidence" value="ECO:0007669"/>
    <property type="project" value="UniProtKB-KW"/>
</dbReference>
<dbReference type="Proteomes" id="UP000515135">
    <property type="component" value="Unplaced"/>
</dbReference>
<dbReference type="PROSITE" id="PS52020">
    <property type="entry name" value="CRESS_DNA_REP"/>
    <property type="match status" value="1"/>
</dbReference>
<dbReference type="GO" id="GO:0006260">
    <property type="term" value="P:DNA replication"/>
    <property type="evidence" value="ECO:0007669"/>
    <property type="project" value="UniProtKB-KW"/>
</dbReference>
<name>A0A6P4YCJ1_BRABE</name>
<dbReference type="InterPro" id="IPR000605">
    <property type="entry name" value="Helicase_SF3_ssDNA/RNA_vir"/>
</dbReference>
<dbReference type="Gene3D" id="3.40.1310.20">
    <property type="match status" value="1"/>
</dbReference>
<protein>
    <recommendedName>
        <fullName evidence="14">ATP-dependent helicase Rep</fullName>
    </recommendedName>
    <alternativeName>
        <fullName evidence="15">RepP</fullName>
    </alternativeName>
</protein>
<evidence type="ECO:0000256" key="5">
    <source>
        <dbReference type="ARBA" id="ARBA00022705"/>
    </source>
</evidence>
<dbReference type="GO" id="GO:0000166">
    <property type="term" value="F:nucleotide binding"/>
    <property type="evidence" value="ECO:0007669"/>
    <property type="project" value="UniProtKB-KW"/>
</dbReference>
<evidence type="ECO:0000313" key="17">
    <source>
        <dbReference type="Proteomes" id="UP000515135"/>
    </source>
</evidence>
<dbReference type="GO" id="GO:0003724">
    <property type="term" value="F:RNA helicase activity"/>
    <property type="evidence" value="ECO:0007669"/>
    <property type="project" value="InterPro"/>
</dbReference>
<dbReference type="Pfam" id="PF02407">
    <property type="entry name" value="Viral_Rep"/>
    <property type="match status" value="1"/>
</dbReference>
<evidence type="ECO:0000256" key="1">
    <source>
        <dbReference type="ARBA" id="ARBA00001936"/>
    </source>
</evidence>
<keyword evidence="10" id="KW-0378">Hydrolase</keyword>
<evidence type="ECO:0000256" key="9">
    <source>
        <dbReference type="ARBA" id="ARBA00022759"/>
    </source>
</evidence>
<dbReference type="Pfam" id="PF00910">
    <property type="entry name" value="RNA_helicase"/>
    <property type="match status" value="1"/>
</dbReference>
<keyword evidence="13" id="KW-0511">Multifunctional enzyme</keyword>
<evidence type="ECO:0000256" key="2">
    <source>
        <dbReference type="ARBA" id="ARBA00008545"/>
    </source>
</evidence>
<dbReference type="SUPFAM" id="SSF52540">
    <property type="entry name" value="P-loop containing nucleoside triphosphate hydrolases"/>
    <property type="match status" value="1"/>
</dbReference>
<evidence type="ECO:0000256" key="7">
    <source>
        <dbReference type="ARBA" id="ARBA00022723"/>
    </source>
</evidence>
<dbReference type="GO" id="GO:0046872">
    <property type="term" value="F:metal ion binding"/>
    <property type="evidence" value="ECO:0007669"/>
    <property type="project" value="UniProtKB-KW"/>
</dbReference>